<evidence type="ECO:0000313" key="2">
    <source>
        <dbReference type="Proteomes" id="UP000027466"/>
    </source>
</evidence>
<name>A0A069PF95_9BURK</name>
<keyword evidence="2" id="KW-1185">Reference proteome</keyword>
<dbReference type="Proteomes" id="UP000027466">
    <property type="component" value="Unassembled WGS sequence"/>
</dbReference>
<reference evidence="1 2" key="1">
    <citation type="submission" date="2014-03" db="EMBL/GenBank/DDBJ databases">
        <title>Draft Genome Sequences of Four Burkholderia Strains.</title>
        <authorList>
            <person name="Liu X.Y."/>
            <person name="Li C.X."/>
            <person name="Xu J.H."/>
        </authorList>
    </citation>
    <scope>NUCLEOTIDE SEQUENCE [LARGE SCALE GENOMIC DNA]</scope>
    <source>
        <strain evidence="1 2">DSM 50014</strain>
    </source>
</reference>
<dbReference type="EMBL" id="JFHC01000061">
    <property type="protein sequence ID" value="KDR39363.1"/>
    <property type="molecule type" value="Genomic_DNA"/>
</dbReference>
<comment type="caution">
    <text evidence="1">The sequence shown here is derived from an EMBL/GenBank/DDBJ whole genome shotgun (WGS) entry which is preliminary data.</text>
</comment>
<gene>
    <name evidence="1" type="ORF">BG61_33565</name>
</gene>
<accession>A0A069PF95</accession>
<sequence>MLHPEVYKFQYTRNLGQQRTYDVMLNVVQLESGVFAYESWVHFAHEFKGNGLVFPLVAQTQADAAAEARGRIEDNIENLAGVDE</sequence>
<proteinExistence type="predicted"/>
<evidence type="ECO:0000313" key="1">
    <source>
        <dbReference type="EMBL" id="KDR39363.1"/>
    </source>
</evidence>
<organism evidence="1 2">
    <name type="scientific">Caballeronia glathei</name>
    <dbReference type="NCBI Taxonomy" id="60547"/>
    <lineage>
        <taxon>Bacteria</taxon>
        <taxon>Pseudomonadati</taxon>
        <taxon>Pseudomonadota</taxon>
        <taxon>Betaproteobacteria</taxon>
        <taxon>Burkholderiales</taxon>
        <taxon>Burkholderiaceae</taxon>
        <taxon>Caballeronia</taxon>
    </lineage>
</organism>
<dbReference type="STRING" id="60547.GCA_000751215_01747"/>
<dbReference type="RefSeq" id="WP_035928681.1">
    <property type="nucleotide sequence ID" value="NZ_CADFFX010000014.1"/>
</dbReference>
<dbReference type="AlphaFoldDB" id="A0A069PF95"/>
<protein>
    <submittedName>
        <fullName evidence="1">Uncharacterized protein</fullName>
    </submittedName>
</protein>